<accession>A0ABR2EGP8</accession>
<name>A0ABR2EGP8_9ROSI</name>
<evidence type="ECO:0000256" key="1">
    <source>
        <dbReference type="SAM" id="MobiDB-lite"/>
    </source>
</evidence>
<keyword evidence="3" id="KW-1185">Reference proteome</keyword>
<comment type="caution">
    <text evidence="2">The sequence shown here is derived from an EMBL/GenBank/DDBJ whole genome shotgun (WGS) entry which is preliminary data.</text>
</comment>
<proteinExistence type="predicted"/>
<feature type="compositionally biased region" description="Polar residues" evidence="1">
    <location>
        <begin position="12"/>
        <end position="21"/>
    </location>
</feature>
<feature type="region of interest" description="Disordered" evidence="1">
    <location>
        <begin position="373"/>
        <end position="420"/>
    </location>
</feature>
<protein>
    <submittedName>
        <fullName evidence="2">Uncharacterized protein</fullName>
    </submittedName>
</protein>
<feature type="compositionally biased region" description="Basic and acidic residues" evidence="1">
    <location>
        <begin position="87"/>
        <end position="100"/>
    </location>
</feature>
<reference evidence="2 3" key="1">
    <citation type="journal article" date="2024" name="G3 (Bethesda)">
        <title>Genome assembly of Hibiscus sabdariffa L. provides insights into metabolisms of medicinal natural products.</title>
        <authorList>
            <person name="Kim T."/>
        </authorList>
    </citation>
    <scope>NUCLEOTIDE SEQUENCE [LARGE SCALE GENOMIC DNA]</scope>
    <source>
        <strain evidence="2">TK-2024</strain>
        <tissue evidence="2">Old leaves</tissue>
    </source>
</reference>
<dbReference type="Proteomes" id="UP001472677">
    <property type="component" value="Unassembled WGS sequence"/>
</dbReference>
<evidence type="ECO:0000313" key="3">
    <source>
        <dbReference type="Proteomes" id="UP001472677"/>
    </source>
</evidence>
<dbReference type="EMBL" id="JBBPBM010000015">
    <property type="protein sequence ID" value="KAK8559287.1"/>
    <property type="molecule type" value="Genomic_DNA"/>
</dbReference>
<feature type="region of interest" description="Disordered" evidence="1">
    <location>
        <begin position="1"/>
        <end position="63"/>
    </location>
</feature>
<feature type="region of interest" description="Disordered" evidence="1">
    <location>
        <begin position="81"/>
        <end position="100"/>
    </location>
</feature>
<gene>
    <name evidence="2" type="ORF">V6N12_042566</name>
</gene>
<evidence type="ECO:0000313" key="2">
    <source>
        <dbReference type="EMBL" id="KAK8559287.1"/>
    </source>
</evidence>
<organism evidence="2 3">
    <name type="scientific">Hibiscus sabdariffa</name>
    <name type="common">roselle</name>
    <dbReference type="NCBI Taxonomy" id="183260"/>
    <lineage>
        <taxon>Eukaryota</taxon>
        <taxon>Viridiplantae</taxon>
        <taxon>Streptophyta</taxon>
        <taxon>Embryophyta</taxon>
        <taxon>Tracheophyta</taxon>
        <taxon>Spermatophyta</taxon>
        <taxon>Magnoliopsida</taxon>
        <taxon>eudicotyledons</taxon>
        <taxon>Gunneridae</taxon>
        <taxon>Pentapetalae</taxon>
        <taxon>rosids</taxon>
        <taxon>malvids</taxon>
        <taxon>Malvales</taxon>
        <taxon>Malvaceae</taxon>
        <taxon>Malvoideae</taxon>
        <taxon>Hibiscus</taxon>
    </lineage>
</organism>
<sequence length="420" mass="46275">MQSQFNEHGWSSPRQVETTGSRPPDNMPHIPRCLSLERPASPTLNEEQWETKKSRNCNSSGGTHDLMAVDNESIGNIIELTGTGTGRRNDMHYDGESDKNGVKETYASKVMGHRNSGGAGLQPKGFVEDDVTIMEEDSILNRGLLIPSICFSDRGMCPKSKETDKEHNQEVGVENLVPAVPTETNLYGPWMMTVNRRRRGAGVARMEELRNSPKNVSLGSRFIALDTTKVQEEERETVREEDDVKEDVAVYRMGKEVTRNDAYLASNPGKKTKAQKKVVAKPTIVPLVEGSTPTVVEHTPRINNGSHSAIRILEEGKTSKNSTRGKLKVANTLNKGVKIKKCSDNNAVVSNVVEWVKSAQAQVDLIATTPVGESDGRMEHRQNSNVPITIPDDDGIGNESSFGDRSDLEIDPTGEDGREW</sequence>